<reference evidence="11 12" key="1">
    <citation type="submission" date="2020-08" db="EMBL/GenBank/DDBJ databases">
        <title>Sequencing the genomes of 1000 actinobacteria strains.</title>
        <authorList>
            <person name="Klenk H.-P."/>
        </authorList>
    </citation>
    <scope>NUCLEOTIDE SEQUENCE [LARGE SCALE GENOMIC DNA]</scope>
    <source>
        <strain evidence="11 12">DSM 23974</strain>
    </source>
</reference>
<feature type="transmembrane region" description="Helical" evidence="9">
    <location>
        <begin position="183"/>
        <end position="201"/>
    </location>
</feature>
<protein>
    <submittedName>
        <fullName evidence="11">Serine transporter</fullName>
    </submittedName>
</protein>
<feature type="transmembrane region" description="Helical" evidence="9">
    <location>
        <begin position="358"/>
        <end position="376"/>
    </location>
</feature>
<dbReference type="AlphaFoldDB" id="A0A7W7GN35"/>
<dbReference type="GO" id="GO:0003333">
    <property type="term" value="P:amino acid transmembrane transport"/>
    <property type="evidence" value="ECO:0007669"/>
    <property type="project" value="InterPro"/>
</dbReference>
<dbReference type="RefSeq" id="WP_184241096.1">
    <property type="nucleotide sequence ID" value="NZ_JACHNA010000001.1"/>
</dbReference>
<keyword evidence="7 9" id="KW-0472">Membrane</keyword>
<evidence type="ECO:0000256" key="1">
    <source>
        <dbReference type="ARBA" id="ARBA00004429"/>
    </source>
</evidence>
<evidence type="ECO:0000313" key="11">
    <source>
        <dbReference type="EMBL" id="MBB4735149.1"/>
    </source>
</evidence>
<proteinExistence type="predicted"/>
<feature type="transmembrane region" description="Helical" evidence="9">
    <location>
        <begin position="221"/>
        <end position="241"/>
    </location>
</feature>
<feature type="transmembrane region" description="Helical" evidence="9">
    <location>
        <begin position="152"/>
        <end position="171"/>
    </location>
</feature>
<feature type="transmembrane region" description="Helical" evidence="9">
    <location>
        <begin position="41"/>
        <end position="59"/>
    </location>
</feature>
<feature type="transmembrane region" description="Helical" evidence="9">
    <location>
        <begin position="382"/>
        <end position="401"/>
    </location>
</feature>
<organism evidence="11 12">
    <name type="scientific">Micrococcus cohnii</name>
    <dbReference type="NCBI Taxonomy" id="993416"/>
    <lineage>
        <taxon>Bacteria</taxon>
        <taxon>Bacillati</taxon>
        <taxon>Actinomycetota</taxon>
        <taxon>Actinomycetes</taxon>
        <taxon>Micrococcales</taxon>
        <taxon>Micrococcaceae</taxon>
        <taxon>Micrococcus</taxon>
    </lineage>
</organism>
<evidence type="ECO:0000256" key="4">
    <source>
        <dbReference type="ARBA" id="ARBA00022519"/>
    </source>
</evidence>
<evidence type="ECO:0000256" key="8">
    <source>
        <dbReference type="SAM" id="MobiDB-lite"/>
    </source>
</evidence>
<sequence>MQITDAHSSGHTPVSGPHERRDTAPTADGPARPDRGFERSWVISLFGTAVGAGVLFLPINAGLGGVWPLLIATVLIGPMTYFSHRALSRFVCADPKPGEDITAVARRAFGPGAGAAITILYFFAVYPIVLIYGVSITNTVESLLVNQLEIPAPPRALLSFVLIGLMMAVMLTGQKLMLRITSLLVYPLIAILFAMSVYLIPSWDVGALFGSQTPELGQILMSVWLVIPVLVFAFNHSPAISQFSLAMKRHYAGQAATRASHVLVRTTALLVVFTMFFVWSCVLALGADGMAEAKAANLPVLSYLANVHDAPVIALLGPIVAILAIISSFFGHYLGAAEGAAGIVRSLVDRDGSKISDKALNAAIAAFIFLTTWVVAIVNPQVLTLIETIAGPIIAVILYLMPMYAMHRLEALAPYRRQASNVFVVIAGLVAVSGIVYGVVQTLTGA</sequence>
<feature type="transmembrane region" description="Helical" evidence="9">
    <location>
        <begin position="65"/>
        <end position="87"/>
    </location>
</feature>
<dbReference type="Pfam" id="PF01490">
    <property type="entry name" value="Aa_trans"/>
    <property type="match status" value="1"/>
</dbReference>
<name>A0A7W7GN35_9MICC</name>
<keyword evidence="12" id="KW-1185">Reference proteome</keyword>
<dbReference type="GO" id="GO:0005886">
    <property type="term" value="C:plasma membrane"/>
    <property type="evidence" value="ECO:0007669"/>
    <property type="project" value="UniProtKB-SubCell"/>
</dbReference>
<evidence type="ECO:0000256" key="5">
    <source>
        <dbReference type="ARBA" id="ARBA00022692"/>
    </source>
</evidence>
<dbReference type="InterPro" id="IPR018227">
    <property type="entry name" value="Amino_acid_transport_2"/>
</dbReference>
<dbReference type="Proteomes" id="UP000540191">
    <property type="component" value="Unassembled WGS sequence"/>
</dbReference>
<evidence type="ECO:0000256" key="7">
    <source>
        <dbReference type="ARBA" id="ARBA00023136"/>
    </source>
</evidence>
<keyword evidence="6 9" id="KW-1133">Transmembrane helix</keyword>
<feature type="transmembrane region" description="Helical" evidence="9">
    <location>
        <begin position="108"/>
        <end position="132"/>
    </location>
</feature>
<evidence type="ECO:0000259" key="10">
    <source>
        <dbReference type="Pfam" id="PF01490"/>
    </source>
</evidence>
<evidence type="ECO:0000256" key="9">
    <source>
        <dbReference type="SAM" id="Phobius"/>
    </source>
</evidence>
<gene>
    <name evidence="11" type="ORF">HDA30_000657</name>
</gene>
<dbReference type="InterPro" id="IPR013057">
    <property type="entry name" value="AA_transpt_TM"/>
</dbReference>
<comment type="subcellular location">
    <subcellularLocation>
        <location evidence="1">Cell inner membrane</location>
        <topology evidence="1">Multi-pass membrane protein</topology>
    </subcellularLocation>
</comment>
<dbReference type="PANTHER" id="PTHR35334">
    <property type="entry name" value="SERINE TRANSPORTER"/>
    <property type="match status" value="1"/>
</dbReference>
<evidence type="ECO:0000313" key="12">
    <source>
        <dbReference type="Proteomes" id="UP000540191"/>
    </source>
</evidence>
<evidence type="ECO:0000256" key="3">
    <source>
        <dbReference type="ARBA" id="ARBA00022475"/>
    </source>
</evidence>
<feature type="compositionally biased region" description="Polar residues" evidence="8">
    <location>
        <begin position="1"/>
        <end position="12"/>
    </location>
</feature>
<feature type="transmembrane region" description="Helical" evidence="9">
    <location>
        <begin position="312"/>
        <end position="337"/>
    </location>
</feature>
<feature type="domain" description="Amino acid transporter transmembrane" evidence="10">
    <location>
        <begin position="42"/>
        <end position="440"/>
    </location>
</feature>
<evidence type="ECO:0000256" key="6">
    <source>
        <dbReference type="ARBA" id="ARBA00022989"/>
    </source>
</evidence>
<evidence type="ECO:0000256" key="2">
    <source>
        <dbReference type="ARBA" id="ARBA00022448"/>
    </source>
</evidence>
<dbReference type="Gene3D" id="1.20.1740.10">
    <property type="entry name" value="Amino acid/polyamine transporter I"/>
    <property type="match status" value="1"/>
</dbReference>
<keyword evidence="3" id="KW-1003">Cell membrane</keyword>
<feature type="region of interest" description="Disordered" evidence="8">
    <location>
        <begin position="1"/>
        <end position="33"/>
    </location>
</feature>
<keyword evidence="2" id="KW-0813">Transport</keyword>
<dbReference type="EMBL" id="JACHNA010000001">
    <property type="protein sequence ID" value="MBB4735149.1"/>
    <property type="molecule type" value="Genomic_DNA"/>
</dbReference>
<feature type="transmembrane region" description="Helical" evidence="9">
    <location>
        <begin position="262"/>
        <end position="285"/>
    </location>
</feature>
<comment type="caution">
    <text evidence="11">The sequence shown here is derived from an EMBL/GenBank/DDBJ whole genome shotgun (WGS) entry which is preliminary data.</text>
</comment>
<accession>A0A7W7GN35</accession>
<keyword evidence="4" id="KW-0997">Cell inner membrane</keyword>
<keyword evidence="5 9" id="KW-0812">Transmembrane</keyword>
<dbReference type="PANTHER" id="PTHR35334:SF2">
    <property type="entry name" value="SERINE TRANSPORTER SDAC"/>
    <property type="match status" value="1"/>
</dbReference>
<feature type="transmembrane region" description="Helical" evidence="9">
    <location>
        <begin position="422"/>
        <end position="440"/>
    </location>
</feature>